<dbReference type="STRING" id="582899.Hden_3062"/>
<dbReference type="RefSeq" id="WP_013217016.1">
    <property type="nucleotide sequence ID" value="NC_014313.1"/>
</dbReference>
<evidence type="ECO:0000313" key="2">
    <source>
        <dbReference type="EMBL" id="ADJ24857.1"/>
    </source>
</evidence>
<evidence type="ECO:0008006" key="4">
    <source>
        <dbReference type="Google" id="ProtNLM"/>
    </source>
</evidence>
<dbReference type="HOGENOM" id="CLU_1459459_0_0_5"/>
<feature type="transmembrane region" description="Helical" evidence="1">
    <location>
        <begin position="82"/>
        <end position="102"/>
    </location>
</feature>
<keyword evidence="1" id="KW-0472">Membrane</keyword>
<dbReference type="KEGG" id="hdn:Hden_3062"/>
<dbReference type="Proteomes" id="UP000002033">
    <property type="component" value="Chromosome"/>
</dbReference>
<sequence length="188" mass="20116">MNALHNRYAFEDILRQSELANALKLRNVDEALADLGAPRTKLAARVTTVAVLAGLVIVSAAIFVAGYSALLSDAPAVWIHRLMALTLAQSILIGAIAMKVLPMIEGKGLSVRIAFPGGARQQPLLARNQPAPEQPAPLPPPAPKTPFIGGKLAGREYMEFDDGTIEIDTLIGRRRFISIEAAREFVGA</sequence>
<organism evidence="2 3">
    <name type="scientific">Hyphomicrobium denitrificans (strain ATCC 51888 / DSM 1869 / NCIMB 11706 / TK 0415)</name>
    <dbReference type="NCBI Taxonomy" id="582899"/>
    <lineage>
        <taxon>Bacteria</taxon>
        <taxon>Pseudomonadati</taxon>
        <taxon>Pseudomonadota</taxon>
        <taxon>Alphaproteobacteria</taxon>
        <taxon>Hyphomicrobiales</taxon>
        <taxon>Hyphomicrobiaceae</taxon>
        <taxon>Hyphomicrobium</taxon>
    </lineage>
</organism>
<keyword evidence="1" id="KW-1133">Transmembrane helix</keyword>
<proteinExistence type="predicted"/>
<name>D8JVX8_HYPDA</name>
<feature type="transmembrane region" description="Helical" evidence="1">
    <location>
        <begin position="49"/>
        <end position="70"/>
    </location>
</feature>
<keyword evidence="3" id="KW-1185">Reference proteome</keyword>
<keyword evidence="1" id="KW-0812">Transmembrane</keyword>
<dbReference type="OrthoDB" id="7932200at2"/>
<dbReference type="AlphaFoldDB" id="D8JVX8"/>
<evidence type="ECO:0000313" key="3">
    <source>
        <dbReference type="Proteomes" id="UP000002033"/>
    </source>
</evidence>
<protein>
    <recommendedName>
        <fullName evidence="4">Transmembrane protein</fullName>
    </recommendedName>
</protein>
<dbReference type="EMBL" id="CP002083">
    <property type="protein sequence ID" value="ADJ24857.1"/>
    <property type="molecule type" value="Genomic_DNA"/>
</dbReference>
<gene>
    <name evidence="2" type="ordered locus">Hden_3062</name>
</gene>
<accession>D8JVX8</accession>
<reference evidence="3" key="1">
    <citation type="journal article" date="2011" name="J. Bacteriol.">
        <title>Genome sequences of eight morphologically diverse alphaproteobacteria.</title>
        <authorList>
            <consortium name="US DOE Joint Genome Institute"/>
            <person name="Brown P.J."/>
            <person name="Kysela D.T."/>
            <person name="Buechlein A."/>
            <person name="Hemmerich C."/>
            <person name="Brun Y.V."/>
        </authorList>
    </citation>
    <scope>NUCLEOTIDE SEQUENCE [LARGE SCALE GENOMIC DNA]</scope>
    <source>
        <strain evidence="3">ATCC 51888 / DSM 1869 / NCIB 11706 / TK 0415</strain>
    </source>
</reference>
<evidence type="ECO:0000256" key="1">
    <source>
        <dbReference type="SAM" id="Phobius"/>
    </source>
</evidence>